<name>A0A2S9SLF5_9BACT</name>
<dbReference type="Pfam" id="PF09626">
    <property type="entry name" value="DHC"/>
    <property type="match status" value="1"/>
</dbReference>
<sequence>MSVEVVTLFIPPNLLPKKSWELIMGDLENHFGDDASLDEEATQNILSFLLKNSAETSTMKASWNFINSIGNKDIIALTKTTYWEKKHKDIPKDVFKNEKVKSVANCKACHSDIEKGLIENENIKDISDFM</sequence>
<organism evidence="1 2">
    <name type="scientific">Aliarcobacter cryaerophilus</name>
    <dbReference type="NCBI Taxonomy" id="28198"/>
    <lineage>
        <taxon>Bacteria</taxon>
        <taxon>Pseudomonadati</taxon>
        <taxon>Campylobacterota</taxon>
        <taxon>Epsilonproteobacteria</taxon>
        <taxon>Campylobacterales</taxon>
        <taxon>Arcobacteraceae</taxon>
        <taxon>Aliarcobacter</taxon>
    </lineage>
</organism>
<accession>A0A2S9SLF5</accession>
<dbReference type="EMBL" id="NXGH01000044">
    <property type="protein sequence ID" value="PRM87417.1"/>
    <property type="molecule type" value="Genomic_DNA"/>
</dbReference>
<protein>
    <submittedName>
        <fullName evidence="1">Cytochrome C</fullName>
    </submittedName>
</protein>
<gene>
    <name evidence="1" type="ORF">CJ671_10060</name>
</gene>
<comment type="caution">
    <text evidence="1">The sequence shown here is derived from an EMBL/GenBank/DDBJ whole genome shotgun (WGS) entry which is preliminary data.</text>
</comment>
<dbReference type="Proteomes" id="UP000238649">
    <property type="component" value="Unassembled WGS sequence"/>
</dbReference>
<dbReference type="InterPro" id="IPR018588">
    <property type="entry name" value="Dihaem_cytochrome-c"/>
</dbReference>
<proteinExistence type="predicted"/>
<dbReference type="OrthoDB" id="5296814at2"/>
<reference evidence="1 2" key="1">
    <citation type="submission" date="2017-09" db="EMBL/GenBank/DDBJ databases">
        <title>Reassesment of A. cryaerophilus.</title>
        <authorList>
            <person name="Perez-Cataluna A."/>
            <person name="Collado L."/>
            <person name="Salgado O."/>
            <person name="Lefinanco V."/>
            <person name="Figueras M.J."/>
        </authorList>
    </citation>
    <scope>NUCLEOTIDE SEQUENCE [LARGE SCALE GENOMIC DNA]</scope>
    <source>
        <strain evidence="1 2">LMG 9871</strain>
    </source>
</reference>
<evidence type="ECO:0000313" key="2">
    <source>
        <dbReference type="Proteomes" id="UP000238649"/>
    </source>
</evidence>
<evidence type="ECO:0000313" key="1">
    <source>
        <dbReference type="EMBL" id="PRM87417.1"/>
    </source>
</evidence>
<dbReference type="AlphaFoldDB" id="A0A2S9SLF5"/>